<sequence length="109" mass="11951">MNTERHEQEEREGGEEKEDEEEEEEEEEEERAHKCLHGPADHSEAQCRATRGTWSPQPGDSGSPAPAQLPVPDNKWQPGPDGKCTMRKESESKSPCCGGPEVPGAASPE</sequence>
<evidence type="ECO:0000313" key="2">
    <source>
        <dbReference type="EMBL" id="KFO23485.1"/>
    </source>
</evidence>
<feature type="region of interest" description="Disordered" evidence="1">
    <location>
        <begin position="1"/>
        <end position="109"/>
    </location>
</feature>
<evidence type="ECO:0000256" key="1">
    <source>
        <dbReference type="SAM" id="MobiDB-lite"/>
    </source>
</evidence>
<dbReference type="Proteomes" id="UP000028990">
    <property type="component" value="Unassembled WGS sequence"/>
</dbReference>
<dbReference type="EMBL" id="KN123762">
    <property type="protein sequence ID" value="KFO23485.1"/>
    <property type="molecule type" value="Genomic_DNA"/>
</dbReference>
<name>A0A091CZY6_FUKDA</name>
<reference evidence="2 3" key="1">
    <citation type="submission" date="2013-11" db="EMBL/GenBank/DDBJ databases">
        <title>The Damaraland mole rat (Fukomys damarensis) genome and evolution of African mole rats.</title>
        <authorList>
            <person name="Gladyshev V.N."/>
            <person name="Fang X."/>
        </authorList>
    </citation>
    <scope>NUCLEOTIDE SEQUENCE [LARGE SCALE GENOMIC DNA]</scope>
    <source>
        <tissue evidence="2">Liver</tissue>
    </source>
</reference>
<protein>
    <submittedName>
        <fullName evidence="2">Uncharacterized protein</fullName>
    </submittedName>
</protein>
<dbReference type="AlphaFoldDB" id="A0A091CZY6"/>
<evidence type="ECO:0000313" key="3">
    <source>
        <dbReference type="Proteomes" id="UP000028990"/>
    </source>
</evidence>
<gene>
    <name evidence="2" type="ORF">H920_15057</name>
</gene>
<accession>A0A091CZY6</accession>
<feature type="compositionally biased region" description="Acidic residues" evidence="1">
    <location>
        <begin position="12"/>
        <end position="29"/>
    </location>
</feature>
<keyword evidence="3" id="KW-1185">Reference proteome</keyword>
<proteinExistence type="predicted"/>
<feature type="compositionally biased region" description="Basic and acidic residues" evidence="1">
    <location>
        <begin position="1"/>
        <end position="11"/>
    </location>
</feature>
<organism evidence="2 3">
    <name type="scientific">Fukomys damarensis</name>
    <name type="common">Damaraland mole rat</name>
    <name type="synonym">Cryptomys damarensis</name>
    <dbReference type="NCBI Taxonomy" id="885580"/>
    <lineage>
        <taxon>Eukaryota</taxon>
        <taxon>Metazoa</taxon>
        <taxon>Chordata</taxon>
        <taxon>Craniata</taxon>
        <taxon>Vertebrata</taxon>
        <taxon>Euteleostomi</taxon>
        <taxon>Mammalia</taxon>
        <taxon>Eutheria</taxon>
        <taxon>Euarchontoglires</taxon>
        <taxon>Glires</taxon>
        <taxon>Rodentia</taxon>
        <taxon>Hystricomorpha</taxon>
        <taxon>Bathyergidae</taxon>
        <taxon>Fukomys</taxon>
    </lineage>
</organism>